<sequence>SLATFVLVGRLQPKMATLSFFDKSSVLTASIVAMAVLSFCSITLASPIDAQDFVDLDSLTFDKFQAKVIRFRLPVKTVQGFDDDDGGDDDAQYDDDDAQYDDDDGG</sequence>
<name>A0A164HHR7_9CRUS</name>
<organism evidence="3 4">
    <name type="scientific">Daphnia magna</name>
    <dbReference type="NCBI Taxonomy" id="35525"/>
    <lineage>
        <taxon>Eukaryota</taxon>
        <taxon>Metazoa</taxon>
        <taxon>Ecdysozoa</taxon>
        <taxon>Arthropoda</taxon>
        <taxon>Crustacea</taxon>
        <taxon>Branchiopoda</taxon>
        <taxon>Diplostraca</taxon>
        <taxon>Cladocera</taxon>
        <taxon>Anomopoda</taxon>
        <taxon>Daphniidae</taxon>
        <taxon>Daphnia</taxon>
    </lineage>
</organism>
<feature type="transmembrane region" description="Helical" evidence="2">
    <location>
        <begin position="25"/>
        <end position="45"/>
    </location>
</feature>
<accession>A0A164HHR7</accession>
<comment type="caution">
    <text evidence="3">The sequence shown here is derived from an EMBL/GenBank/DDBJ whole genome shotgun (WGS) entry which is preliminary data.</text>
</comment>
<dbReference type="EMBL" id="LRGB01011046">
    <property type="protein sequence ID" value="KZS00259.1"/>
    <property type="molecule type" value="Genomic_DNA"/>
</dbReference>
<protein>
    <submittedName>
        <fullName evidence="3">Uncharacterized protein</fullName>
    </submittedName>
</protein>
<keyword evidence="2" id="KW-0472">Membrane</keyword>
<evidence type="ECO:0000256" key="2">
    <source>
        <dbReference type="SAM" id="Phobius"/>
    </source>
</evidence>
<keyword evidence="4" id="KW-1185">Reference proteome</keyword>
<keyword evidence="2" id="KW-0812">Transmembrane</keyword>
<evidence type="ECO:0000256" key="1">
    <source>
        <dbReference type="SAM" id="MobiDB-lite"/>
    </source>
</evidence>
<feature type="non-terminal residue" evidence="3">
    <location>
        <position position="1"/>
    </location>
</feature>
<dbReference type="Proteomes" id="UP000076858">
    <property type="component" value="Unassembled WGS sequence"/>
</dbReference>
<feature type="non-terminal residue" evidence="3">
    <location>
        <position position="106"/>
    </location>
</feature>
<evidence type="ECO:0000313" key="3">
    <source>
        <dbReference type="EMBL" id="KZS00259.1"/>
    </source>
</evidence>
<proteinExistence type="predicted"/>
<keyword evidence="2" id="KW-1133">Transmembrane helix</keyword>
<feature type="compositionally biased region" description="Acidic residues" evidence="1">
    <location>
        <begin position="81"/>
        <end position="106"/>
    </location>
</feature>
<feature type="region of interest" description="Disordered" evidence="1">
    <location>
        <begin position="78"/>
        <end position="106"/>
    </location>
</feature>
<reference evidence="3 4" key="1">
    <citation type="submission" date="2016-03" db="EMBL/GenBank/DDBJ databases">
        <title>EvidentialGene: Evidence-directed Construction of Genes on Genomes.</title>
        <authorList>
            <person name="Gilbert D.G."/>
            <person name="Choi J.-H."/>
            <person name="Mockaitis K."/>
            <person name="Colbourne J."/>
            <person name="Pfrender M."/>
        </authorList>
    </citation>
    <scope>NUCLEOTIDE SEQUENCE [LARGE SCALE GENOMIC DNA]</scope>
    <source>
        <strain evidence="3 4">Xinb3</strain>
        <tissue evidence="3">Complete organism</tissue>
    </source>
</reference>
<evidence type="ECO:0000313" key="4">
    <source>
        <dbReference type="Proteomes" id="UP000076858"/>
    </source>
</evidence>
<dbReference type="AlphaFoldDB" id="A0A164HHR7"/>
<gene>
    <name evidence="3" type="ORF">APZ42_003520</name>
</gene>